<accession>A0A4Q2JLT9</accession>
<evidence type="ECO:0000256" key="2">
    <source>
        <dbReference type="ARBA" id="ARBA00022603"/>
    </source>
</evidence>
<dbReference type="Gene3D" id="3.40.50.150">
    <property type="entry name" value="Vaccinia Virus protein VP39"/>
    <property type="match status" value="1"/>
</dbReference>
<dbReference type="InterPro" id="IPR050953">
    <property type="entry name" value="N4_N6_ade-DNA_methylase"/>
</dbReference>
<comment type="caution">
    <text evidence="8">The sequence shown here is derived from an EMBL/GenBank/DDBJ whole genome shotgun (WGS) entry which is preliminary data.</text>
</comment>
<evidence type="ECO:0000259" key="7">
    <source>
        <dbReference type="Pfam" id="PF07669"/>
    </source>
</evidence>
<dbReference type="GO" id="GO:0006304">
    <property type="term" value="P:DNA modification"/>
    <property type="evidence" value="ECO:0007669"/>
    <property type="project" value="InterPro"/>
</dbReference>
<evidence type="ECO:0000256" key="6">
    <source>
        <dbReference type="SAM" id="MobiDB-lite"/>
    </source>
</evidence>
<keyword evidence="2 8" id="KW-0489">Methyltransferase</keyword>
<dbReference type="AlphaFoldDB" id="A0A4Q2JLT9"/>
<dbReference type="GO" id="GO:0009007">
    <property type="term" value="F:site-specific DNA-methyltransferase (adenine-specific) activity"/>
    <property type="evidence" value="ECO:0007669"/>
    <property type="project" value="UniProtKB-EC"/>
</dbReference>
<dbReference type="InterPro" id="IPR029063">
    <property type="entry name" value="SAM-dependent_MTases_sf"/>
</dbReference>
<keyword evidence="3 8" id="KW-0808">Transferase</keyword>
<comment type="catalytic activity">
    <reaction evidence="5">
        <text>a 2'-deoxyadenosine in DNA + S-adenosyl-L-methionine = an N(6)-methyl-2'-deoxyadenosine in DNA + S-adenosyl-L-homocysteine + H(+)</text>
        <dbReference type="Rhea" id="RHEA:15197"/>
        <dbReference type="Rhea" id="RHEA-COMP:12418"/>
        <dbReference type="Rhea" id="RHEA-COMP:12419"/>
        <dbReference type="ChEBI" id="CHEBI:15378"/>
        <dbReference type="ChEBI" id="CHEBI:57856"/>
        <dbReference type="ChEBI" id="CHEBI:59789"/>
        <dbReference type="ChEBI" id="CHEBI:90615"/>
        <dbReference type="ChEBI" id="CHEBI:90616"/>
        <dbReference type="EC" id="2.1.1.72"/>
    </reaction>
</comment>
<dbReference type="GO" id="GO:0003676">
    <property type="term" value="F:nucleic acid binding"/>
    <property type="evidence" value="ECO:0007669"/>
    <property type="project" value="InterPro"/>
</dbReference>
<dbReference type="EC" id="2.1.1.72" evidence="1"/>
<protein>
    <recommendedName>
        <fullName evidence="1">site-specific DNA-methyltransferase (adenine-specific)</fullName>
        <ecNumber evidence="1">2.1.1.72</ecNumber>
    </recommendedName>
</protein>
<reference evidence="8 9" key="1">
    <citation type="submission" date="2019-01" db="EMBL/GenBank/DDBJ databases">
        <authorList>
            <person name="Li J."/>
        </authorList>
    </citation>
    <scope>NUCLEOTIDE SEQUENCE [LARGE SCALE GENOMIC DNA]</scope>
    <source>
        <strain evidence="8 9">CCUG 35506</strain>
    </source>
</reference>
<organism evidence="8 9">
    <name type="scientific">Agromyces fucosus</name>
    <dbReference type="NCBI Taxonomy" id="41985"/>
    <lineage>
        <taxon>Bacteria</taxon>
        <taxon>Bacillati</taxon>
        <taxon>Actinomycetota</taxon>
        <taxon>Actinomycetes</taxon>
        <taxon>Micrococcales</taxon>
        <taxon>Microbacteriaceae</taxon>
        <taxon>Agromyces</taxon>
    </lineage>
</organism>
<dbReference type="InterPro" id="IPR011639">
    <property type="entry name" value="MethylTrfase_TaqI-like_dom"/>
</dbReference>
<dbReference type="PRINTS" id="PR00507">
    <property type="entry name" value="N12N6MTFRASE"/>
</dbReference>
<keyword evidence="4" id="KW-0949">S-adenosyl-L-methionine</keyword>
<evidence type="ECO:0000256" key="5">
    <source>
        <dbReference type="ARBA" id="ARBA00047942"/>
    </source>
</evidence>
<evidence type="ECO:0000256" key="4">
    <source>
        <dbReference type="ARBA" id="ARBA00022691"/>
    </source>
</evidence>
<evidence type="ECO:0000313" key="8">
    <source>
        <dbReference type="EMBL" id="RXZ47569.1"/>
    </source>
</evidence>
<dbReference type="EMBL" id="SDPO01000003">
    <property type="protein sequence ID" value="RXZ47569.1"/>
    <property type="molecule type" value="Genomic_DNA"/>
</dbReference>
<gene>
    <name evidence="8" type="ORF">ESP57_13565</name>
</gene>
<name>A0A4Q2JLT9_9MICO</name>
<evidence type="ECO:0000256" key="3">
    <source>
        <dbReference type="ARBA" id="ARBA00022679"/>
    </source>
</evidence>
<evidence type="ECO:0000313" key="9">
    <source>
        <dbReference type="Proteomes" id="UP000292935"/>
    </source>
</evidence>
<dbReference type="SUPFAM" id="SSF53335">
    <property type="entry name" value="S-adenosyl-L-methionine-dependent methyltransferases"/>
    <property type="match status" value="1"/>
</dbReference>
<dbReference type="PROSITE" id="PS00092">
    <property type="entry name" value="N6_MTASE"/>
    <property type="match status" value="1"/>
</dbReference>
<dbReference type="GO" id="GO:0032259">
    <property type="term" value="P:methylation"/>
    <property type="evidence" value="ECO:0007669"/>
    <property type="project" value="UniProtKB-KW"/>
</dbReference>
<dbReference type="OrthoDB" id="4280289at2"/>
<dbReference type="Proteomes" id="UP000292935">
    <property type="component" value="Unassembled WGS sequence"/>
</dbReference>
<feature type="compositionally biased region" description="Basic and acidic residues" evidence="6">
    <location>
        <begin position="1039"/>
        <end position="1052"/>
    </location>
</feature>
<dbReference type="InterPro" id="IPR002052">
    <property type="entry name" value="DNA_methylase_N6_adenine_CS"/>
</dbReference>
<feature type="domain" description="Type II methyltransferase M.TaqI-like" evidence="7">
    <location>
        <begin position="315"/>
        <end position="541"/>
    </location>
</feature>
<keyword evidence="9" id="KW-1185">Reference proteome</keyword>
<proteinExistence type="predicted"/>
<dbReference type="PANTHER" id="PTHR33841">
    <property type="entry name" value="DNA METHYLTRANSFERASE YEEA-RELATED"/>
    <property type="match status" value="1"/>
</dbReference>
<sequence>MSVLSSGLRSILERAVGDGRAAAEAGAAAALSRLGVMDAASPAYLTADEIDLREGLLARATQLGDPRTSGAVEDAVPLLIGEVAYEQWHRLLFARFLAMNNLLMHPAYGAPVTLEDCEDLAASLSEPDGWSVAARFASQILPGIFRLDDPAVLVRLAPEDRLALEKIVTSLPSEIFTANDALGWVYQYWQSKQKKAVNDSGRKIGSADISPVTQLFTEDYMVRFLLENSLGAWWAARHPHSPLIADWDYLRFDEGGFPAAGSFDGWPASIDQVTVMDPCCGSGHFLVAAFGMLWRMRAEAEGLSPADAQDAVLRENLYALELDPRCTQIAMFNIALEAWKQGGYRELPVPNVACSGIPAKAPLHEWTVLADGDLKLETALTRLHELFKDADTLGSLIDPRRAAEQDDLFAVDWDTVSPLLDQALTNENHTDRAAAVFGHAAAGIAHAAELLTRTYTLIVTNPPYLNVGQQDELLRANLRTSYGDAKGDLSTAFTSRAAQLAVVGGSVGLVTPQSWLSLGSFKKFRNSFLATMTLGVLVRLGSAAFRAISGEVVNVCMFLYTTHQPSTSHSFFGLDLSEFSSPTQKESNLRTAAVLPFNQLDQLQNPDGRVAFRKHSNLPQLSEHSESTQGICTGDIPRFGRMHWELGQIDNGWEPQQSTVSGLIEFGGREGVLRWDNGRGALMKSVTERLGAGREGAWIRGLNFVGLRGVAISQTGRLSATIFEGNLLDNNTAAIVPKNPADLPAIWAYCSSETFSEAVREIDTSLKITNQTLLKVPFDADYWRRVAAERFPVGLPEPFSDDPTQWLFKGVVTGSTEPMQVAVARLLGFSWPDQEPDTLDTLADADGIACLQPIAGEASAGERLRTLLATAYGSDWSTGKLDELLTAAGGKPGDLDGWLRDGVFRHHAKVFQNRPFIWQVWDGRADGFSALINYHRLDRKTLEKLTYTTLGWWIQKQKDDASNDIPGAAARLAAAEQLRTKLELILEGEPPYDIYVRWKSLAEQPIGWDPDLDDGVRMNIRPFVEAGILRTKFTINWNKDRGTNPDGTERHNNLHHTNTQKHQARGEIE</sequence>
<dbReference type="Pfam" id="PF07669">
    <property type="entry name" value="Eco57I"/>
    <property type="match status" value="1"/>
</dbReference>
<feature type="region of interest" description="Disordered" evidence="6">
    <location>
        <begin position="1039"/>
        <end position="1069"/>
    </location>
</feature>
<dbReference type="PANTHER" id="PTHR33841:SF1">
    <property type="entry name" value="DNA METHYLTRANSFERASE A"/>
    <property type="match status" value="1"/>
</dbReference>
<dbReference type="RefSeq" id="WP_129231958.1">
    <property type="nucleotide sequence ID" value="NZ_SDPO01000003.1"/>
</dbReference>
<evidence type="ECO:0000256" key="1">
    <source>
        <dbReference type="ARBA" id="ARBA00011900"/>
    </source>
</evidence>